<dbReference type="PANTHER" id="PTHR12526">
    <property type="entry name" value="GLYCOSYLTRANSFERASE"/>
    <property type="match status" value="1"/>
</dbReference>
<name>A0A2H0NE22_9BACT</name>
<dbReference type="AlphaFoldDB" id="A0A2H0NE22"/>
<dbReference type="Pfam" id="PF13692">
    <property type="entry name" value="Glyco_trans_1_4"/>
    <property type="match status" value="1"/>
</dbReference>
<organism evidence="1 2">
    <name type="scientific">Candidatus Komeilibacteria bacterium CG11_big_fil_rev_8_21_14_0_20_36_20</name>
    <dbReference type="NCBI Taxonomy" id="1974477"/>
    <lineage>
        <taxon>Bacteria</taxon>
        <taxon>Candidatus Komeiliibacteriota</taxon>
    </lineage>
</organism>
<evidence type="ECO:0000313" key="2">
    <source>
        <dbReference type="Proteomes" id="UP000230564"/>
    </source>
</evidence>
<comment type="caution">
    <text evidence="1">The sequence shown here is derived from an EMBL/GenBank/DDBJ whole genome shotgun (WGS) entry which is preliminary data.</text>
</comment>
<evidence type="ECO:0000313" key="1">
    <source>
        <dbReference type="EMBL" id="PIR06415.1"/>
    </source>
</evidence>
<dbReference type="SUPFAM" id="SSF53756">
    <property type="entry name" value="UDP-Glycosyltransferase/glycogen phosphorylase"/>
    <property type="match status" value="1"/>
</dbReference>
<evidence type="ECO:0008006" key="3">
    <source>
        <dbReference type="Google" id="ProtNLM"/>
    </source>
</evidence>
<protein>
    <recommendedName>
        <fullName evidence="3">Glycosyl transferase family 1 domain-containing protein</fullName>
    </recommendedName>
</protein>
<sequence length="389" mass="45547">MKTFDVIMFNMSNFSEWDEGVSNRNYHILRELLNRPEVGKVLAVDYLNLNFKRAIRNYKECIVLNIKDSQIIKRGPTYKISQISDKLYVYSDISFFLQPQAVLKRIQKTALTLNFGDLIVWSFFPFIAPYWQNLGQKLTVFDAVDNWTLHSSYLNQKEKLEESYNIIKREADLIFSVSKNLLHFFDDQSNVYWIPNGVDLKHYNKEFSLINRDIADISRPIIGYIGVIQDKVDFDLIKFLAEHNPEKSLVLVGPVWNEQDEVKLNLEKYKNVHFLGYKKYNEAPMYIQQFDVGIIPHKKAGFSASTNPMKMYEYLACGKPVVASSNIGTDNVDEMILTADGYQDFNKAIDQALKENNKEQEKRRRDFVKQYSWFNTVNKMLELINNKLN</sequence>
<dbReference type="PANTHER" id="PTHR12526:SF630">
    <property type="entry name" value="GLYCOSYLTRANSFERASE"/>
    <property type="match status" value="1"/>
</dbReference>
<dbReference type="EMBL" id="PCWQ01000013">
    <property type="protein sequence ID" value="PIR06415.1"/>
    <property type="molecule type" value="Genomic_DNA"/>
</dbReference>
<dbReference type="Proteomes" id="UP000230564">
    <property type="component" value="Unassembled WGS sequence"/>
</dbReference>
<accession>A0A2H0NE22</accession>
<dbReference type="Gene3D" id="3.40.50.2000">
    <property type="entry name" value="Glycogen Phosphorylase B"/>
    <property type="match status" value="1"/>
</dbReference>
<gene>
    <name evidence="1" type="ORF">COV55_03975</name>
</gene>
<reference evidence="1 2" key="1">
    <citation type="submission" date="2017-09" db="EMBL/GenBank/DDBJ databases">
        <title>Depth-based differentiation of microbial function through sediment-hosted aquifers and enrichment of novel symbionts in the deep terrestrial subsurface.</title>
        <authorList>
            <person name="Probst A.J."/>
            <person name="Ladd B."/>
            <person name="Jarett J.K."/>
            <person name="Geller-Mcgrath D.E."/>
            <person name="Sieber C.M."/>
            <person name="Emerson J.B."/>
            <person name="Anantharaman K."/>
            <person name="Thomas B.C."/>
            <person name="Malmstrom R."/>
            <person name="Stieglmeier M."/>
            <person name="Klingl A."/>
            <person name="Woyke T."/>
            <person name="Ryan C.M."/>
            <person name="Banfield J.F."/>
        </authorList>
    </citation>
    <scope>NUCLEOTIDE SEQUENCE [LARGE SCALE GENOMIC DNA]</scope>
    <source>
        <strain evidence="1">CG11_big_fil_rev_8_21_14_0_20_36_20</strain>
    </source>
</reference>
<proteinExistence type="predicted"/>